<dbReference type="Pfam" id="PF00376">
    <property type="entry name" value="MerR"/>
    <property type="match status" value="1"/>
</dbReference>
<keyword evidence="7" id="KW-1185">Reference proteome</keyword>
<evidence type="ECO:0000256" key="3">
    <source>
        <dbReference type="ARBA" id="ARBA00023163"/>
    </source>
</evidence>
<organism evidence="6 7">
    <name type="scientific">Oxynema aestuarii AP17</name>
    <dbReference type="NCBI Taxonomy" id="2064643"/>
    <lineage>
        <taxon>Bacteria</taxon>
        <taxon>Bacillati</taxon>
        <taxon>Cyanobacteriota</taxon>
        <taxon>Cyanophyceae</taxon>
        <taxon>Oscillatoriophycideae</taxon>
        <taxon>Oscillatoriales</taxon>
        <taxon>Oscillatoriaceae</taxon>
        <taxon>Oxynema</taxon>
        <taxon>Oxynema aestuarii</taxon>
    </lineage>
</organism>
<accession>A0A6H1U4Y3</accession>
<dbReference type="PROSITE" id="PS00552">
    <property type="entry name" value="HTH_MERR_1"/>
    <property type="match status" value="1"/>
</dbReference>
<keyword evidence="1" id="KW-0805">Transcription regulation</keyword>
<protein>
    <submittedName>
        <fullName evidence="6">Heavy metal-responsive transcriptional regulator</fullName>
    </submittedName>
</protein>
<keyword evidence="3" id="KW-0804">Transcription</keyword>
<keyword evidence="2" id="KW-0238">DNA-binding</keyword>
<dbReference type="GO" id="GO:0003700">
    <property type="term" value="F:DNA-binding transcription factor activity"/>
    <property type="evidence" value="ECO:0007669"/>
    <property type="project" value="InterPro"/>
</dbReference>
<reference evidence="6 7" key="1">
    <citation type="submission" date="2020-04" db="EMBL/GenBank/DDBJ databases">
        <authorList>
            <person name="Basu S."/>
            <person name="Maruthanayagam V."/>
            <person name="Chakraborty S."/>
            <person name="Pramanik A."/>
            <person name="Mukherjee J."/>
            <person name="Brink B."/>
        </authorList>
    </citation>
    <scope>NUCLEOTIDE SEQUENCE [LARGE SCALE GENOMIC DNA]</scope>
    <source>
        <strain evidence="6 7">AP17</strain>
    </source>
</reference>
<dbReference type="CDD" id="cd04770">
    <property type="entry name" value="HTH_HMRTR"/>
    <property type="match status" value="1"/>
</dbReference>
<dbReference type="InterPro" id="IPR000551">
    <property type="entry name" value="MerR-type_HTH_dom"/>
</dbReference>
<evidence type="ECO:0000313" key="7">
    <source>
        <dbReference type="Proteomes" id="UP000500857"/>
    </source>
</evidence>
<evidence type="ECO:0000313" key="6">
    <source>
        <dbReference type="EMBL" id="QIZ73948.1"/>
    </source>
</evidence>
<dbReference type="SUPFAM" id="SSF46955">
    <property type="entry name" value="Putative DNA-binding domain"/>
    <property type="match status" value="1"/>
</dbReference>
<dbReference type="PROSITE" id="PS50937">
    <property type="entry name" value="HTH_MERR_2"/>
    <property type="match status" value="1"/>
</dbReference>
<feature type="compositionally biased region" description="Polar residues" evidence="4">
    <location>
        <begin position="139"/>
        <end position="153"/>
    </location>
</feature>
<dbReference type="SMART" id="SM00422">
    <property type="entry name" value="HTH_MERR"/>
    <property type="match status" value="1"/>
</dbReference>
<dbReference type="InterPro" id="IPR047057">
    <property type="entry name" value="MerR_fam"/>
</dbReference>
<dbReference type="GO" id="GO:0003677">
    <property type="term" value="F:DNA binding"/>
    <property type="evidence" value="ECO:0007669"/>
    <property type="project" value="UniProtKB-KW"/>
</dbReference>
<dbReference type="Gene3D" id="1.10.1660.10">
    <property type="match status" value="1"/>
</dbReference>
<evidence type="ECO:0000256" key="2">
    <source>
        <dbReference type="ARBA" id="ARBA00023125"/>
    </source>
</evidence>
<evidence type="ECO:0000259" key="5">
    <source>
        <dbReference type="PROSITE" id="PS50937"/>
    </source>
</evidence>
<evidence type="ECO:0000256" key="1">
    <source>
        <dbReference type="ARBA" id="ARBA00023015"/>
    </source>
</evidence>
<evidence type="ECO:0000256" key="4">
    <source>
        <dbReference type="SAM" id="MobiDB-lite"/>
    </source>
</evidence>
<proteinExistence type="predicted"/>
<dbReference type="EMBL" id="CP051167">
    <property type="protein sequence ID" value="QIZ73948.1"/>
    <property type="molecule type" value="Genomic_DNA"/>
</dbReference>
<dbReference type="AlphaFoldDB" id="A0A6H1U4Y3"/>
<dbReference type="RefSeq" id="WP_168572078.1">
    <property type="nucleotide sequence ID" value="NZ_CP051167.1"/>
</dbReference>
<dbReference type="PANTHER" id="PTHR30204">
    <property type="entry name" value="REDOX-CYCLING DRUG-SENSING TRANSCRIPTIONAL ACTIVATOR SOXR"/>
    <property type="match status" value="1"/>
</dbReference>
<dbReference type="InterPro" id="IPR009061">
    <property type="entry name" value="DNA-bd_dom_put_sf"/>
</dbReference>
<name>A0A6H1U4Y3_9CYAN</name>
<dbReference type="PANTHER" id="PTHR30204:SF94">
    <property type="entry name" value="HEAVY METAL-DEPENDENT TRANSCRIPTIONAL REGULATOR HI_0293-RELATED"/>
    <property type="match status" value="1"/>
</dbReference>
<feature type="region of interest" description="Disordered" evidence="4">
    <location>
        <begin position="139"/>
        <end position="166"/>
    </location>
</feature>
<gene>
    <name evidence="6" type="ORF">HCG48_25230</name>
</gene>
<dbReference type="Proteomes" id="UP000500857">
    <property type="component" value="Chromosome"/>
</dbReference>
<sequence>MNATSGKVWLKIGEVSTRSGLSIKTIRYYEDIGLLDPIVERSSSGYRLFETEVFNRLAFIKRAQSLGLNLSEIKDILDVHDRGELPCGEVKQHLEAKVEAIDRQIEALATLRGELRGILNGWQEHPPADAKAETICPNIQSRGGSRTVPTSHPNGDCSPSGEATSF</sequence>
<dbReference type="KEGG" id="oxy:HCG48_25230"/>
<dbReference type="Pfam" id="PF09278">
    <property type="entry name" value="MerR-DNA-bind"/>
    <property type="match status" value="1"/>
</dbReference>
<dbReference type="InterPro" id="IPR015358">
    <property type="entry name" value="Tscrpt_reg_MerR_DNA-bd"/>
</dbReference>
<feature type="domain" description="HTH merR-type" evidence="5">
    <location>
        <begin position="9"/>
        <end position="79"/>
    </location>
</feature>